<dbReference type="GeneID" id="2871282"/>
<protein>
    <recommendedName>
        <fullName evidence="3">Carboxylic ester hydrolase</fullName>
        <ecNumber evidence="3">3.1.1.-</ecNumber>
    </recommendedName>
</protein>
<keyword evidence="2 3" id="KW-0378">Hydrolase</keyword>
<sequence length="624" mass="68425">MAAVLKTTSFGIIQGKVSDAVTQYLGIKYATLKDRLADAVPIDSHEGDALNATIDGPTAVSLPIGCDLELTHVQHTLPKKDLPQSDLDCLNLNIAVPSDAIPTSRLPVFVFIHGGGFVIGANSWPQFDYARFVQLSVEKKLPIVAVSINYRLGAFGFLTSEELRNAGYKANNGLRDQRVAIEWVRKHIHEFGGDPDNINVAGMSAGGASVTYHLNSEKPLFKRAIAMSGTYFLSQPLPYDAHEQNYQKAISALGLLDATPAERIKALLERPGSDIVSQLPPSILAAPAIDGDVVPAAPSHAHTGSTTSDVPKGKNWCIDLMIGDSQMDASIIAFLFPHTKIGCARKFIMALKTALQSQPAVVDEILKSYGITDESASDDDAYPAVLNYINDVLFFTPVLSFAQGWKGNAYVYYFNEGNPWEGQWKGRTNHILDVSYLFQNFREFLSAEQQAVGTAFAEDFFKFCHGQAPWPAITRATVTEGFTARRYGPSTKSPFGTVTQAFGGESQRRRDLYDCTEKVSLDELANDRLIALSLEYSAFDLLETVHHDTQCFQSSSSQSGSRSRGSGHSLLCAHTQLSYRGRQNCSIGFDAWAREREHANVLLVELWYAFVGRCASESTFDEHV</sequence>
<feature type="domain" description="Carboxylesterase type B" evidence="4">
    <location>
        <begin position="7"/>
        <end position="443"/>
    </location>
</feature>
<dbReference type="GO" id="GO:0016787">
    <property type="term" value="F:hydrolase activity"/>
    <property type="evidence" value="ECO:0007669"/>
    <property type="project" value="UniProtKB-KW"/>
</dbReference>
<accession>Q5AZ97</accession>
<name>Q5AZ97_EMENI</name>
<dbReference type="SUPFAM" id="SSF53474">
    <property type="entry name" value="alpha/beta-Hydrolases"/>
    <property type="match status" value="1"/>
</dbReference>
<dbReference type="Pfam" id="PF00135">
    <property type="entry name" value="COesterase"/>
    <property type="match status" value="1"/>
</dbReference>
<gene>
    <name evidence="5" type="ORF">ANIA_06383</name>
</gene>
<reference evidence="6" key="2">
    <citation type="journal article" date="2009" name="Fungal Genet. Biol.">
        <title>The 2008 update of the Aspergillus nidulans genome annotation: a community effort.</title>
        <authorList>
            <person name="Wortman J.R."/>
            <person name="Gilsenan J.M."/>
            <person name="Joardar V."/>
            <person name="Deegan J."/>
            <person name="Clutterbuck J."/>
            <person name="Andersen M.R."/>
            <person name="Archer D."/>
            <person name="Bencina M."/>
            <person name="Braus G."/>
            <person name="Coutinho P."/>
            <person name="von Dohren H."/>
            <person name="Doonan J."/>
            <person name="Driessen A.J."/>
            <person name="Durek P."/>
            <person name="Espeso E."/>
            <person name="Fekete E."/>
            <person name="Flipphi M."/>
            <person name="Estrada C.G."/>
            <person name="Geysens S."/>
            <person name="Goldman G."/>
            <person name="de Groot P.W."/>
            <person name="Hansen K."/>
            <person name="Harris S.D."/>
            <person name="Heinekamp T."/>
            <person name="Helmstaedt K."/>
            <person name="Henrissat B."/>
            <person name="Hofmann G."/>
            <person name="Homan T."/>
            <person name="Horio T."/>
            <person name="Horiuchi H."/>
            <person name="James S."/>
            <person name="Jones M."/>
            <person name="Karaffa L."/>
            <person name="Karanyi Z."/>
            <person name="Kato M."/>
            <person name="Keller N."/>
            <person name="Kelly D.E."/>
            <person name="Kiel J.A."/>
            <person name="Kim J.M."/>
            <person name="van der Klei I.J."/>
            <person name="Klis F.M."/>
            <person name="Kovalchuk A."/>
            <person name="Krasevec N."/>
            <person name="Kubicek C.P."/>
            <person name="Liu B."/>
            <person name="Maccabe A."/>
            <person name="Meyer V."/>
            <person name="Mirabito P."/>
            <person name="Miskei M."/>
            <person name="Mos M."/>
            <person name="Mullins J."/>
            <person name="Nelson D.R."/>
            <person name="Nielsen J."/>
            <person name="Oakley B.R."/>
            <person name="Osmani S.A."/>
            <person name="Pakula T."/>
            <person name="Paszewski A."/>
            <person name="Paulsen I."/>
            <person name="Pilsyk S."/>
            <person name="Pocsi I."/>
            <person name="Punt P.J."/>
            <person name="Ram A.F."/>
            <person name="Ren Q."/>
            <person name="Robellet X."/>
            <person name="Robson G."/>
            <person name="Seiboth B."/>
            <person name="van Solingen P."/>
            <person name="Specht T."/>
            <person name="Sun J."/>
            <person name="Taheri-Talesh N."/>
            <person name="Takeshita N."/>
            <person name="Ussery D."/>
            <person name="vanKuyk P.A."/>
            <person name="Visser H."/>
            <person name="van de Vondervoort P.J."/>
            <person name="de Vries R.P."/>
            <person name="Walton J."/>
            <person name="Xiang X."/>
            <person name="Xiong Y."/>
            <person name="Zeng A.P."/>
            <person name="Brandt B.W."/>
            <person name="Cornell M.J."/>
            <person name="van den Hondel C.A."/>
            <person name="Visser J."/>
            <person name="Oliver S.G."/>
            <person name="Turner G."/>
        </authorList>
    </citation>
    <scope>GENOME REANNOTATION</scope>
    <source>
        <strain evidence="6">FGSC A4 / ATCC 38163 / CBS 112.46 / NRRL 194 / M139</strain>
    </source>
</reference>
<dbReference type="ESTHER" id="emeni-q5az97">
    <property type="family name" value="Fungal_carboxylesterase_lipase"/>
</dbReference>
<dbReference type="InterPro" id="IPR019826">
    <property type="entry name" value="Carboxylesterase_B_AS"/>
</dbReference>
<dbReference type="OrthoDB" id="3200163at2759"/>
<comment type="similarity">
    <text evidence="1 3">Belongs to the type-B carboxylesterase/lipase family.</text>
</comment>
<dbReference type="EMBL" id="BN001301">
    <property type="protein sequence ID" value="CBF69575.1"/>
    <property type="molecule type" value="Genomic_DNA"/>
</dbReference>
<dbReference type="PANTHER" id="PTHR11559">
    <property type="entry name" value="CARBOXYLESTERASE"/>
    <property type="match status" value="1"/>
</dbReference>
<evidence type="ECO:0000256" key="1">
    <source>
        <dbReference type="ARBA" id="ARBA00005964"/>
    </source>
</evidence>
<dbReference type="Gene3D" id="3.40.50.1820">
    <property type="entry name" value="alpha/beta hydrolase"/>
    <property type="match status" value="1"/>
</dbReference>
<dbReference type="Proteomes" id="UP000000560">
    <property type="component" value="Chromosome I"/>
</dbReference>
<dbReference type="RefSeq" id="XP_663987.1">
    <property type="nucleotide sequence ID" value="XM_658895.1"/>
</dbReference>
<dbReference type="EC" id="3.1.1.-" evidence="3"/>
<dbReference type="InParanoid" id="Q5AZ97"/>
<keyword evidence="6" id="KW-1185">Reference proteome</keyword>
<evidence type="ECO:0000256" key="2">
    <source>
        <dbReference type="ARBA" id="ARBA00022801"/>
    </source>
</evidence>
<dbReference type="InterPro" id="IPR050309">
    <property type="entry name" value="Type-B_Carboxylest/Lipase"/>
</dbReference>
<evidence type="ECO:0000256" key="3">
    <source>
        <dbReference type="RuleBase" id="RU361235"/>
    </source>
</evidence>
<dbReference type="InterPro" id="IPR029058">
    <property type="entry name" value="AB_hydrolase_fold"/>
</dbReference>
<organism evidence="5 6">
    <name type="scientific">Emericella nidulans (strain FGSC A4 / ATCC 38163 / CBS 112.46 / NRRL 194 / M139)</name>
    <name type="common">Aspergillus nidulans</name>
    <dbReference type="NCBI Taxonomy" id="227321"/>
    <lineage>
        <taxon>Eukaryota</taxon>
        <taxon>Fungi</taxon>
        <taxon>Dikarya</taxon>
        <taxon>Ascomycota</taxon>
        <taxon>Pezizomycotina</taxon>
        <taxon>Eurotiomycetes</taxon>
        <taxon>Eurotiomycetidae</taxon>
        <taxon>Eurotiales</taxon>
        <taxon>Aspergillaceae</taxon>
        <taxon>Aspergillus</taxon>
        <taxon>Aspergillus subgen. Nidulantes</taxon>
    </lineage>
</organism>
<accession>C8V0Q3</accession>
<evidence type="ECO:0000259" key="4">
    <source>
        <dbReference type="Pfam" id="PF00135"/>
    </source>
</evidence>
<proteinExistence type="inferred from homology"/>
<dbReference type="eggNOG" id="KOG1516">
    <property type="taxonomic scope" value="Eukaryota"/>
</dbReference>
<dbReference type="AlphaFoldDB" id="Q5AZ97"/>
<dbReference type="HOGENOM" id="CLU_006586_14_4_1"/>
<dbReference type="InterPro" id="IPR002018">
    <property type="entry name" value="CarbesteraseB"/>
</dbReference>
<dbReference type="PROSITE" id="PS00122">
    <property type="entry name" value="CARBOXYLESTERASE_B_1"/>
    <property type="match status" value="1"/>
</dbReference>
<evidence type="ECO:0000313" key="5">
    <source>
        <dbReference type="EMBL" id="CBF69575.1"/>
    </source>
</evidence>
<reference evidence="6" key="1">
    <citation type="journal article" date="2005" name="Nature">
        <title>Sequencing of Aspergillus nidulans and comparative analysis with A. fumigatus and A. oryzae.</title>
        <authorList>
            <person name="Galagan J.E."/>
            <person name="Calvo S.E."/>
            <person name="Cuomo C."/>
            <person name="Ma L.J."/>
            <person name="Wortman J.R."/>
            <person name="Batzoglou S."/>
            <person name="Lee S.I."/>
            <person name="Basturkmen M."/>
            <person name="Spevak C.C."/>
            <person name="Clutterbuck J."/>
            <person name="Kapitonov V."/>
            <person name="Jurka J."/>
            <person name="Scazzocchio C."/>
            <person name="Farman M."/>
            <person name="Butler J."/>
            <person name="Purcell S."/>
            <person name="Harris S."/>
            <person name="Braus G.H."/>
            <person name="Draht O."/>
            <person name="Busch S."/>
            <person name="D'Enfert C."/>
            <person name="Bouchier C."/>
            <person name="Goldman G.H."/>
            <person name="Bell-Pedersen D."/>
            <person name="Griffiths-Jones S."/>
            <person name="Doonan J.H."/>
            <person name="Yu J."/>
            <person name="Vienken K."/>
            <person name="Pain A."/>
            <person name="Freitag M."/>
            <person name="Selker E.U."/>
            <person name="Archer D.B."/>
            <person name="Penalva M.A."/>
            <person name="Oakley B.R."/>
            <person name="Momany M."/>
            <person name="Tanaka T."/>
            <person name="Kumagai T."/>
            <person name="Asai K."/>
            <person name="Machida M."/>
            <person name="Nierman W.C."/>
            <person name="Denning D.W."/>
            <person name="Caddick M."/>
            <person name="Hynes M."/>
            <person name="Paoletti M."/>
            <person name="Fischer R."/>
            <person name="Miller B."/>
            <person name="Dyer P."/>
            <person name="Sachs M.S."/>
            <person name="Osmani S.A."/>
            <person name="Birren B.W."/>
        </authorList>
    </citation>
    <scope>NUCLEOTIDE SEQUENCE [LARGE SCALE GENOMIC DNA]</scope>
    <source>
        <strain evidence="6">FGSC A4 / ATCC 38163 / CBS 112.46 / NRRL 194 / M139</strain>
    </source>
</reference>
<evidence type="ECO:0000313" key="6">
    <source>
        <dbReference type="Proteomes" id="UP000000560"/>
    </source>
</evidence>
<dbReference type="OMA" id="SWPQFDY"/>
<dbReference type="KEGG" id="ani:ANIA_06383"/>